<keyword evidence="7" id="KW-0050">Antiport</keyword>
<keyword evidence="3 7" id="KW-0812">Transmembrane</keyword>
<name>A0A369YJ65_9PAST</name>
<feature type="transmembrane region" description="Helical" evidence="7">
    <location>
        <begin position="369"/>
        <end position="389"/>
    </location>
</feature>
<feature type="transmembrane region" description="Helical" evidence="7">
    <location>
        <begin position="188"/>
        <end position="204"/>
    </location>
</feature>
<keyword evidence="7" id="KW-0813">Transport</keyword>
<protein>
    <recommendedName>
        <fullName evidence="7">Na(+)/H(+) antiporter NhaA</fullName>
    </recommendedName>
    <alternativeName>
        <fullName evidence="7">Sodium/proton antiporter NhaA</fullName>
    </alternativeName>
</protein>
<feature type="transmembrane region" description="Helical" evidence="7">
    <location>
        <begin position="260"/>
        <end position="279"/>
    </location>
</feature>
<dbReference type="HAMAP" id="MF_01844">
    <property type="entry name" value="NhaA"/>
    <property type="match status" value="1"/>
</dbReference>
<organism evidence="8 9">
    <name type="scientific">Haemophilus sputorum</name>
    <dbReference type="NCBI Taxonomy" id="1078480"/>
    <lineage>
        <taxon>Bacteria</taxon>
        <taxon>Pseudomonadati</taxon>
        <taxon>Pseudomonadota</taxon>
        <taxon>Gammaproteobacteria</taxon>
        <taxon>Pasteurellales</taxon>
        <taxon>Pasteurellaceae</taxon>
        <taxon>Haemophilus</taxon>
    </lineage>
</organism>
<dbReference type="InterPro" id="IPR023171">
    <property type="entry name" value="Na/H_antiporter_dom_sf"/>
</dbReference>
<keyword evidence="2 7" id="KW-1003">Cell membrane</keyword>
<sequence>MQQTMNKLQRQIKHFVQLESAGGILLLAAAILAMLVANSPLAENHFNFLQTHFTIKFGDFGIDKPILMWINDGLMAVFFILVGLEVKREMFEGSLSSVQKSIFPALAAIGGMIVPALVYLFINHQHPEFKDGWAIPMATDIAFAVGIVALLSKQVPPALKMFLLALAIIDDLGAIVVIAIFFSHEMSISALTIASLAIIALFVMNRFKVIGLLNYAIVGSILWVSVLKSGVHATLAGVIIGFAIPLKGKNGETPLYHLEHILAPWCTFLILPLFAFSNAGVSLEGMSFSDLTSPLPLGVALGLLLGKPIGVFLFSYVSVLFRIAKLPEGVNFKHIFAISVLCGIGFTMSMFIAGLAFGGENANHALLPISRLGILLGTLGSAVIGYILLKAVTKPTAQAV</sequence>
<comment type="similarity">
    <text evidence="7">Belongs to the NhaA Na(+)/H(+) (TC 2.A.33) antiporter family.</text>
</comment>
<dbReference type="RefSeq" id="WP_111403682.1">
    <property type="nucleotide sequence ID" value="NZ_QEPN01000007.1"/>
</dbReference>
<dbReference type="GO" id="GO:0006885">
    <property type="term" value="P:regulation of pH"/>
    <property type="evidence" value="ECO:0007669"/>
    <property type="project" value="UniProtKB-UniRule"/>
</dbReference>
<evidence type="ECO:0000256" key="1">
    <source>
        <dbReference type="ARBA" id="ARBA00004429"/>
    </source>
</evidence>
<dbReference type="Pfam" id="PF06965">
    <property type="entry name" value="Na_H_antiport_1"/>
    <property type="match status" value="1"/>
</dbReference>
<feature type="transmembrane region" description="Helical" evidence="7">
    <location>
        <begin position="209"/>
        <end position="225"/>
    </location>
</feature>
<evidence type="ECO:0000313" key="8">
    <source>
        <dbReference type="EMBL" id="RDE70577.1"/>
    </source>
</evidence>
<dbReference type="PANTHER" id="PTHR30341">
    <property type="entry name" value="SODIUM ION/PROTON ANTIPORTER NHAA-RELATED"/>
    <property type="match status" value="1"/>
</dbReference>
<dbReference type="NCBIfam" id="NF007111">
    <property type="entry name" value="PRK09560.1"/>
    <property type="match status" value="1"/>
</dbReference>
<dbReference type="STRING" id="1035839.GCA_000238795_00869"/>
<dbReference type="Proteomes" id="UP000253872">
    <property type="component" value="Unassembled WGS sequence"/>
</dbReference>
<feature type="transmembrane region" description="Helical" evidence="7">
    <location>
        <begin position="163"/>
        <end position="182"/>
    </location>
</feature>
<dbReference type="EMBL" id="QEPN01000007">
    <property type="protein sequence ID" value="RDE70577.1"/>
    <property type="molecule type" value="Genomic_DNA"/>
</dbReference>
<gene>
    <name evidence="7 8" type="primary">nhaA</name>
    <name evidence="8" type="ORF">DPV93_08605</name>
</gene>
<evidence type="ECO:0000256" key="7">
    <source>
        <dbReference type="HAMAP-Rule" id="MF_01844"/>
    </source>
</evidence>
<evidence type="ECO:0000256" key="2">
    <source>
        <dbReference type="ARBA" id="ARBA00022475"/>
    </source>
</evidence>
<feature type="transmembrane region" description="Helical" evidence="7">
    <location>
        <begin position="66"/>
        <end position="84"/>
    </location>
</feature>
<keyword evidence="7" id="KW-0406">Ion transport</keyword>
<comment type="catalytic activity">
    <reaction evidence="7">
        <text>Na(+)(in) + 2 H(+)(out) = Na(+)(out) + 2 H(+)(in)</text>
        <dbReference type="Rhea" id="RHEA:29251"/>
        <dbReference type="ChEBI" id="CHEBI:15378"/>
        <dbReference type="ChEBI" id="CHEBI:29101"/>
    </reaction>
</comment>
<evidence type="ECO:0000256" key="5">
    <source>
        <dbReference type="ARBA" id="ARBA00023136"/>
    </source>
</evidence>
<dbReference type="NCBIfam" id="TIGR00773">
    <property type="entry name" value="NhaA"/>
    <property type="match status" value="1"/>
</dbReference>
<feature type="transmembrane region" description="Helical" evidence="7">
    <location>
        <begin position="134"/>
        <end position="151"/>
    </location>
</feature>
<reference evidence="8 9" key="1">
    <citation type="submission" date="2018-05" db="EMBL/GenBank/DDBJ databases">
        <title>Draft Genome Sequences for a Diverse set of 7 Haemophilus Species.</title>
        <authorList>
            <person name="Nichols M."/>
            <person name="Topaz N."/>
            <person name="Wang X."/>
            <person name="Wang X."/>
            <person name="Boxrud D."/>
        </authorList>
    </citation>
    <scope>NUCLEOTIDE SEQUENCE [LARGE SCALE GENOMIC DNA]</scope>
    <source>
        <strain evidence="8 9">C2002001239</strain>
    </source>
</reference>
<dbReference type="AlphaFoldDB" id="A0A369YJ65"/>
<keyword evidence="6 7" id="KW-0739">Sodium transport</keyword>
<keyword evidence="4 7" id="KW-1133">Transmembrane helix</keyword>
<dbReference type="NCBIfam" id="NF007112">
    <property type="entry name" value="PRK09561.1"/>
    <property type="match status" value="1"/>
</dbReference>
<proteinExistence type="inferred from homology"/>
<comment type="subcellular location">
    <subcellularLocation>
        <location evidence="1">Cell inner membrane</location>
        <topology evidence="1">Multi-pass membrane protein</topology>
    </subcellularLocation>
    <subcellularLocation>
        <location evidence="7">Cell membrane</location>
        <topology evidence="7">Multi-pass membrane protein</topology>
    </subcellularLocation>
</comment>
<keyword evidence="5 7" id="KW-0472">Membrane</keyword>
<evidence type="ECO:0000256" key="6">
    <source>
        <dbReference type="ARBA" id="ARBA00023201"/>
    </source>
</evidence>
<evidence type="ECO:0000256" key="3">
    <source>
        <dbReference type="ARBA" id="ARBA00022692"/>
    </source>
</evidence>
<feature type="transmembrane region" description="Helical" evidence="7">
    <location>
        <begin position="231"/>
        <end position="248"/>
    </location>
</feature>
<feature type="transmembrane region" description="Helical" evidence="7">
    <location>
        <begin position="105"/>
        <end position="122"/>
    </location>
</feature>
<keyword evidence="7" id="KW-0915">Sodium</keyword>
<dbReference type="Gene3D" id="1.20.1530.10">
    <property type="entry name" value="Na+/H+ antiporter like domain"/>
    <property type="match status" value="1"/>
</dbReference>
<evidence type="ECO:0000313" key="9">
    <source>
        <dbReference type="Proteomes" id="UP000253872"/>
    </source>
</evidence>
<accession>A0A369YJ65</accession>
<dbReference type="PANTHER" id="PTHR30341:SF0">
    <property type="entry name" value="NA(+)_H(+) ANTIPORTER NHAA"/>
    <property type="match status" value="1"/>
</dbReference>
<comment type="function">
    <text evidence="7">Na(+)/H(+) antiporter that extrudes sodium in exchange for external protons.</text>
</comment>
<feature type="transmembrane region" description="Helical" evidence="7">
    <location>
        <begin position="299"/>
        <end position="323"/>
    </location>
</feature>
<dbReference type="GO" id="GO:0015385">
    <property type="term" value="F:sodium:proton antiporter activity"/>
    <property type="evidence" value="ECO:0007669"/>
    <property type="project" value="UniProtKB-UniRule"/>
</dbReference>
<dbReference type="GO" id="GO:0005886">
    <property type="term" value="C:plasma membrane"/>
    <property type="evidence" value="ECO:0007669"/>
    <property type="project" value="UniProtKB-SubCell"/>
</dbReference>
<feature type="transmembrane region" description="Helical" evidence="7">
    <location>
        <begin position="21"/>
        <end position="41"/>
    </location>
</feature>
<evidence type="ECO:0000256" key="4">
    <source>
        <dbReference type="ARBA" id="ARBA00022989"/>
    </source>
</evidence>
<feature type="transmembrane region" description="Helical" evidence="7">
    <location>
        <begin position="335"/>
        <end position="357"/>
    </location>
</feature>
<dbReference type="InterPro" id="IPR004670">
    <property type="entry name" value="NhaA"/>
</dbReference>
<comment type="caution">
    <text evidence="8">The sequence shown here is derived from an EMBL/GenBank/DDBJ whole genome shotgun (WGS) entry which is preliminary data.</text>
</comment>